<evidence type="ECO:0000256" key="2">
    <source>
        <dbReference type="SAM" id="Phobius"/>
    </source>
</evidence>
<gene>
    <name evidence="3" type="ORF">PIB30_026599</name>
</gene>
<evidence type="ECO:0000313" key="3">
    <source>
        <dbReference type="EMBL" id="MED6157787.1"/>
    </source>
</evidence>
<evidence type="ECO:0000313" key="4">
    <source>
        <dbReference type="Proteomes" id="UP001341840"/>
    </source>
</evidence>
<protein>
    <submittedName>
        <fullName evidence="3">Uncharacterized protein</fullName>
    </submittedName>
</protein>
<accession>A0ABU6U9A3</accession>
<evidence type="ECO:0000256" key="1">
    <source>
        <dbReference type="SAM" id="MobiDB-lite"/>
    </source>
</evidence>
<dbReference type="Proteomes" id="UP001341840">
    <property type="component" value="Unassembled WGS sequence"/>
</dbReference>
<feature type="transmembrane region" description="Helical" evidence="2">
    <location>
        <begin position="184"/>
        <end position="206"/>
    </location>
</feature>
<keyword evidence="2" id="KW-1133">Transmembrane helix</keyword>
<reference evidence="3 4" key="1">
    <citation type="journal article" date="2023" name="Plants (Basel)">
        <title>Bridging the Gap: Combining Genomics and Transcriptomics Approaches to Understand Stylosanthes scabra, an Orphan Legume from the Brazilian Caatinga.</title>
        <authorList>
            <person name="Ferreira-Neto J.R.C."/>
            <person name="da Silva M.D."/>
            <person name="Binneck E."/>
            <person name="de Melo N.F."/>
            <person name="da Silva R.H."/>
            <person name="de Melo A.L.T.M."/>
            <person name="Pandolfi V."/>
            <person name="Bustamante F.O."/>
            <person name="Brasileiro-Vidal A.C."/>
            <person name="Benko-Iseppon A.M."/>
        </authorList>
    </citation>
    <scope>NUCLEOTIDE SEQUENCE [LARGE SCALE GENOMIC DNA]</scope>
    <source>
        <tissue evidence="3">Leaves</tissue>
    </source>
</reference>
<comment type="caution">
    <text evidence="3">The sequence shown here is derived from an EMBL/GenBank/DDBJ whole genome shotgun (WGS) entry which is preliminary data.</text>
</comment>
<keyword evidence="2" id="KW-0472">Membrane</keyword>
<keyword evidence="2" id="KW-0812">Transmembrane</keyword>
<sequence>MITRSLDCPPTEPELFRETQTRKRDRSIVEKRADDLLFSVNLEQATQQAQKEGDDSAGTIDLNSVWRQTLSKPCRNWVYGAGRFFASSLHISASEDIDEVRSLKDTLDERDARAEEHLRRMEEMSRQIAAFYNPLRPGSSATVGIQVLRLHRHYHLVHHHANQIILRSMMMKTTRMHRQASIRFPLFVVNFHFVGTCSFSAFLYGLNC</sequence>
<organism evidence="3 4">
    <name type="scientific">Stylosanthes scabra</name>
    <dbReference type="NCBI Taxonomy" id="79078"/>
    <lineage>
        <taxon>Eukaryota</taxon>
        <taxon>Viridiplantae</taxon>
        <taxon>Streptophyta</taxon>
        <taxon>Embryophyta</taxon>
        <taxon>Tracheophyta</taxon>
        <taxon>Spermatophyta</taxon>
        <taxon>Magnoliopsida</taxon>
        <taxon>eudicotyledons</taxon>
        <taxon>Gunneridae</taxon>
        <taxon>Pentapetalae</taxon>
        <taxon>rosids</taxon>
        <taxon>fabids</taxon>
        <taxon>Fabales</taxon>
        <taxon>Fabaceae</taxon>
        <taxon>Papilionoideae</taxon>
        <taxon>50 kb inversion clade</taxon>
        <taxon>dalbergioids sensu lato</taxon>
        <taxon>Dalbergieae</taxon>
        <taxon>Pterocarpus clade</taxon>
        <taxon>Stylosanthes</taxon>
    </lineage>
</organism>
<dbReference type="EMBL" id="JASCZI010120929">
    <property type="protein sequence ID" value="MED6157787.1"/>
    <property type="molecule type" value="Genomic_DNA"/>
</dbReference>
<keyword evidence="4" id="KW-1185">Reference proteome</keyword>
<feature type="region of interest" description="Disordered" evidence="1">
    <location>
        <begin position="1"/>
        <end position="24"/>
    </location>
</feature>
<feature type="compositionally biased region" description="Basic and acidic residues" evidence="1">
    <location>
        <begin position="14"/>
        <end position="24"/>
    </location>
</feature>
<proteinExistence type="predicted"/>
<name>A0ABU6U9A3_9FABA</name>